<comment type="similarity">
    <text evidence="1 4">Belongs to the short-chain dehydrogenases/reductases (SDR) family.</text>
</comment>
<evidence type="ECO:0000256" key="3">
    <source>
        <dbReference type="ARBA" id="ARBA00023002"/>
    </source>
</evidence>
<keyword evidence="3" id="KW-0560">Oxidoreductase</keyword>
<organism evidence="6 7">
    <name type="scientific">Pseudonocardia ailaonensis</name>
    <dbReference type="NCBI Taxonomy" id="367279"/>
    <lineage>
        <taxon>Bacteria</taxon>
        <taxon>Bacillati</taxon>
        <taxon>Actinomycetota</taxon>
        <taxon>Actinomycetes</taxon>
        <taxon>Pseudonocardiales</taxon>
        <taxon>Pseudonocardiaceae</taxon>
        <taxon>Pseudonocardia</taxon>
    </lineage>
</organism>
<sequence length="264" mass="27832">MKLESGQVAVVTGAASGIGRAVVAALAARGLTVVAADVEKQALEALGIPGVETAEVDVRDFGQLASLADDVVARHGRVDLVMANAGVNGPRAYTWEQSEQDWRWITDVNYLGALHTVRAFVPHLVQAGRGHVVTTSSVTALGLLGGGITPYAATKHAVLGMSEWLDHELRTVAPGVRTTIFCPGPVGTRIRDAGRNRPAQYDGGSTEVTPLDPAFTEDSLPSITAEQAAEELMAGIEADRLYLPVGPGVADRARDRLRRILADL</sequence>
<evidence type="ECO:0000256" key="2">
    <source>
        <dbReference type="ARBA" id="ARBA00022857"/>
    </source>
</evidence>
<dbReference type="RefSeq" id="WP_344414656.1">
    <property type="nucleotide sequence ID" value="NZ_BAAAQK010000005.1"/>
</dbReference>
<protein>
    <submittedName>
        <fullName evidence="6">SDR family NAD(P)-dependent oxidoreductase</fullName>
    </submittedName>
</protein>
<evidence type="ECO:0000313" key="7">
    <source>
        <dbReference type="Proteomes" id="UP001500449"/>
    </source>
</evidence>
<dbReference type="InterPro" id="IPR036291">
    <property type="entry name" value="NAD(P)-bd_dom_sf"/>
</dbReference>
<dbReference type="PANTHER" id="PTHR43391">
    <property type="entry name" value="RETINOL DEHYDROGENASE-RELATED"/>
    <property type="match status" value="1"/>
</dbReference>
<dbReference type="PRINTS" id="PR00081">
    <property type="entry name" value="GDHRDH"/>
</dbReference>
<proteinExistence type="inferred from homology"/>
<reference evidence="6 7" key="1">
    <citation type="journal article" date="2019" name="Int. J. Syst. Evol. Microbiol.">
        <title>The Global Catalogue of Microorganisms (GCM) 10K type strain sequencing project: providing services to taxonomists for standard genome sequencing and annotation.</title>
        <authorList>
            <consortium name="The Broad Institute Genomics Platform"/>
            <consortium name="The Broad Institute Genome Sequencing Center for Infectious Disease"/>
            <person name="Wu L."/>
            <person name="Ma J."/>
        </authorList>
    </citation>
    <scope>NUCLEOTIDE SEQUENCE [LARGE SCALE GENOMIC DNA]</scope>
    <source>
        <strain evidence="6 7">JCM 16009</strain>
    </source>
</reference>
<dbReference type="SUPFAM" id="SSF51735">
    <property type="entry name" value="NAD(P)-binding Rossmann-fold domains"/>
    <property type="match status" value="1"/>
</dbReference>
<evidence type="ECO:0000256" key="4">
    <source>
        <dbReference type="RuleBase" id="RU000363"/>
    </source>
</evidence>
<feature type="region of interest" description="Disordered" evidence="5">
    <location>
        <begin position="192"/>
        <end position="211"/>
    </location>
</feature>
<dbReference type="EMBL" id="BAAAQK010000005">
    <property type="protein sequence ID" value="GAA1840033.1"/>
    <property type="molecule type" value="Genomic_DNA"/>
</dbReference>
<dbReference type="InterPro" id="IPR002347">
    <property type="entry name" value="SDR_fam"/>
</dbReference>
<keyword evidence="2" id="KW-0521">NADP</keyword>
<dbReference type="PRINTS" id="PR00080">
    <property type="entry name" value="SDRFAMILY"/>
</dbReference>
<accession>A0ABN2MVB9</accession>
<comment type="caution">
    <text evidence="6">The sequence shown here is derived from an EMBL/GenBank/DDBJ whole genome shotgun (WGS) entry which is preliminary data.</text>
</comment>
<evidence type="ECO:0000256" key="5">
    <source>
        <dbReference type="SAM" id="MobiDB-lite"/>
    </source>
</evidence>
<gene>
    <name evidence="6" type="ORF">GCM10009836_19110</name>
</gene>
<evidence type="ECO:0000256" key="1">
    <source>
        <dbReference type="ARBA" id="ARBA00006484"/>
    </source>
</evidence>
<name>A0ABN2MVB9_9PSEU</name>
<dbReference type="Gene3D" id="3.40.50.720">
    <property type="entry name" value="NAD(P)-binding Rossmann-like Domain"/>
    <property type="match status" value="1"/>
</dbReference>
<evidence type="ECO:0000313" key="6">
    <source>
        <dbReference type="EMBL" id="GAA1840033.1"/>
    </source>
</evidence>
<dbReference type="Pfam" id="PF00106">
    <property type="entry name" value="adh_short"/>
    <property type="match status" value="1"/>
</dbReference>
<keyword evidence="7" id="KW-1185">Reference proteome</keyword>
<dbReference type="Proteomes" id="UP001500449">
    <property type="component" value="Unassembled WGS sequence"/>
</dbReference>
<dbReference type="PANTHER" id="PTHR43391:SF14">
    <property type="entry name" value="DEHYDROGENASE_REDUCTASE SDR FAMILY PROTEIN 7-LIKE"/>
    <property type="match status" value="1"/>
</dbReference>